<accession>A0ABP6SPF1</accession>
<dbReference type="EMBL" id="BAAAYN010000001">
    <property type="protein sequence ID" value="GAA3381717.1"/>
    <property type="molecule type" value="Genomic_DNA"/>
</dbReference>
<organism evidence="3 4">
    <name type="scientific">Cryptosporangium minutisporangium</name>
    <dbReference type="NCBI Taxonomy" id="113569"/>
    <lineage>
        <taxon>Bacteria</taxon>
        <taxon>Bacillati</taxon>
        <taxon>Actinomycetota</taxon>
        <taxon>Actinomycetes</taxon>
        <taxon>Cryptosporangiales</taxon>
        <taxon>Cryptosporangiaceae</taxon>
        <taxon>Cryptosporangium</taxon>
    </lineage>
</organism>
<dbReference type="Pfam" id="PF02036">
    <property type="entry name" value="SCP2"/>
    <property type="match status" value="1"/>
</dbReference>
<feature type="domain" description="SCP2" evidence="2">
    <location>
        <begin position="21"/>
        <end position="99"/>
    </location>
</feature>
<comment type="caution">
    <text evidence="3">The sequence shown here is derived from an EMBL/GenBank/DDBJ whole genome shotgun (WGS) entry which is preliminary data.</text>
</comment>
<keyword evidence="4" id="KW-1185">Reference proteome</keyword>
<reference evidence="4" key="1">
    <citation type="journal article" date="2019" name="Int. J. Syst. Evol. Microbiol.">
        <title>The Global Catalogue of Microorganisms (GCM) 10K type strain sequencing project: providing services to taxonomists for standard genome sequencing and annotation.</title>
        <authorList>
            <consortium name="The Broad Institute Genomics Platform"/>
            <consortium name="The Broad Institute Genome Sequencing Center for Infectious Disease"/>
            <person name="Wu L."/>
            <person name="Ma J."/>
        </authorList>
    </citation>
    <scope>NUCLEOTIDE SEQUENCE [LARGE SCALE GENOMIC DNA]</scope>
    <source>
        <strain evidence="4">JCM 9458</strain>
    </source>
</reference>
<sequence length="122" mass="13740">MGADSAMIWLRTLFNTQPEDPWTAVYEMRLDRDRFTVRVADGRLVEMNRGEPHERPDTILDTDPDTLVRVLRSPQALTEAINEDRLTIAGDGQAGQRLFDAVRPNDLGHSTGNGFDVRPAIH</sequence>
<dbReference type="Proteomes" id="UP001501676">
    <property type="component" value="Unassembled WGS sequence"/>
</dbReference>
<feature type="region of interest" description="Disordered" evidence="1">
    <location>
        <begin position="103"/>
        <end position="122"/>
    </location>
</feature>
<dbReference type="InterPro" id="IPR036527">
    <property type="entry name" value="SCP2_sterol-bd_dom_sf"/>
</dbReference>
<evidence type="ECO:0000313" key="3">
    <source>
        <dbReference type="EMBL" id="GAA3381717.1"/>
    </source>
</evidence>
<name>A0ABP6SPF1_9ACTN</name>
<evidence type="ECO:0000259" key="2">
    <source>
        <dbReference type="Pfam" id="PF02036"/>
    </source>
</evidence>
<evidence type="ECO:0000313" key="4">
    <source>
        <dbReference type="Proteomes" id="UP001501676"/>
    </source>
</evidence>
<proteinExistence type="predicted"/>
<gene>
    <name evidence="3" type="ORF">GCM10020369_00740</name>
</gene>
<dbReference type="SUPFAM" id="SSF55718">
    <property type="entry name" value="SCP-like"/>
    <property type="match status" value="1"/>
</dbReference>
<dbReference type="Gene3D" id="3.30.1050.10">
    <property type="entry name" value="SCP2 sterol-binding domain"/>
    <property type="match status" value="1"/>
</dbReference>
<protein>
    <recommendedName>
        <fullName evidence="2">SCP2 domain-containing protein</fullName>
    </recommendedName>
</protein>
<dbReference type="InterPro" id="IPR003033">
    <property type="entry name" value="SCP2_sterol-bd_dom"/>
</dbReference>
<evidence type="ECO:0000256" key="1">
    <source>
        <dbReference type="SAM" id="MobiDB-lite"/>
    </source>
</evidence>